<dbReference type="Gene3D" id="3.30.450.20">
    <property type="entry name" value="PAS domain"/>
    <property type="match status" value="1"/>
</dbReference>
<keyword evidence="8" id="KW-0472">Membrane</keyword>
<dbReference type="Pfam" id="PF07568">
    <property type="entry name" value="HisKA_2"/>
    <property type="match status" value="1"/>
</dbReference>
<name>A0A1I6JGB1_9SPHN</name>
<keyword evidence="6 10" id="KW-0418">Kinase</keyword>
<evidence type="ECO:0000256" key="7">
    <source>
        <dbReference type="ARBA" id="ARBA00022840"/>
    </source>
</evidence>
<dbReference type="EMBL" id="FOZG01000001">
    <property type="protein sequence ID" value="SFR78027.1"/>
    <property type="molecule type" value="Genomic_DNA"/>
</dbReference>
<feature type="domain" description="Signal transduction histidine kinase subgroup 2 dimerisation and phosphoacceptor" evidence="9">
    <location>
        <begin position="310"/>
        <end position="384"/>
    </location>
</feature>
<comment type="catalytic activity">
    <reaction evidence="1">
        <text>ATP + protein L-histidine = ADP + protein N-phospho-L-histidine.</text>
        <dbReference type="EC" id="2.7.13.3"/>
    </reaction>
</comment>
<evidence type="ECO:0000256" key="8">
    <source>
        <dbReference type="SAM" id="Phobius"/>
    </source>
</evidence>
<dbReference type="Proteomes" id="UP000198824">
    <property type="component" value="Unassembled WGS sequence"/>
</dbReference>
<evidence type="ECO:0000259" key="9">
    <source>
        <dbReference type="Pfam" id="PF07568"/>
    </source>
</evidence>
<evidence type="ECO:0000256" key="6">
    <source>
        <dbReference type="ARBA" id="ARBA00022777"/>
    </source>
</evidence>
<keyword evidence="5" id="KW-0547">Nucleotide-binding</keyword>
<proteinExistence type="predicted"/>
<evidence type="ECO:0000256" key="2">
    <source>
        <dbReference type="ARBA" id="ARBA00012438"/>
    </source>
</evidence>
<dbReference type="PANTHER" id="PTHR41523">
    <property type="entry name" value="TWO-COMPONENT SYSTEM SENSOR PROTEIN"/>
    <property type="match status" value="1"/>
</dbReference>
<keyword evidence="4" id="KW-0808">Transferase</keyword>
<feature type="transmembrane region" description="Helical" evidence="8">
    <location>
        <begin position="218"/>
        <end position="239"/>
    </location>
</feature>
<dbReference type="PANTHER" id="PTHR41523:SF8">
    <property type="entry name" value="ETHYLENE RESPONSE SENSOR PROTEIN"/>
    <property type="match status" value="1"/>
</dbReference>
<evidence type="ECO:0000313" key="10">
    <source>
        <dbReference type="EMBL" id="SFR78027.1"/>
    </source>
</evidence>
<dbReference type="GO" id="GO:0004673">
    <property type="term" value="F:protein histidine kinase activity"/>
    <property type="evidence" value="ECO:0007669"/>
    <property type="project" value="UniProtKB-EC"/>
</dbReference>
<sequence length="500" mass="53749">MLLILTAALLPLGLIAVFASLESAQTNRLRREADARALAATAAQQLSSAVARESLELRTATTELGQTTVDPEQCRQRLDALRRSQRLPVDFALFDPRGRMLCRTAGFSAAPALAPEQIFATEVRLLPAERRLRFEARVAQGAPFGVGEIAVAALTDITRPVALVGQHRMVLREGGNAILLAGDNSGVGPAITVSSPVAGGQVQLELTLTDLQTSAVELLLTLLPLLMWLAAAIIGWAVVNRLLIQPLLQLQAAIGDYRTTDGPLVLPVLATPATEIRGLGAAFQRVTEQLATHEHELEEGLARQTKLTREVHHRVKNNLQVVASLINLHARGVSEPAVADAYASIQRRVDALAVVHRNHYAELEENRGVGLRALIGELAANLRATAPASASHLAITLDLAPLYATQDVAVPIAFLITEIVELAMTCDPTGRIAVVLCPAERDGRATLSVQAEALRDEACRQHPSAERFDRVITGLGRQLRAPLNRDPIEGRFSVEISAHV</sequence>
<accession>A0A1I6JGB1</accession>
<evidence type="ECO:0000256" key="4">
    <source>
        <dbReference type="ARBA" id="ARBA00022679"/>
    </source>
</evidence>
<keyword evidence="7" id="KW-0067">ATP-binding</keyword>
<evidence type="ECO:0000256" key="5">
    <source>
        <dbReference type="ARBA" id="ARBA00022741"/>
    </source>
</evidence>
<dbReference type="RefSeq" id="WP_093309532.1">
    <property type="nucleotide sequence ID" value="NZ_FOZG01000001.1"/>
</dbReference>
<reference evidence="10 11" key="1">
    <citation type="submission" date="2016-10" db="EMBL/GenBank/DDBJ databases">
        <authorList>
            <person name="de Groot N.N."/>
        </authorList>
    </citation>
    <scope>NUCLEOTIDE SEQUENCE [LARGE SCALE GENOMIC DNA]</scope>
    <source>
        <strain evidence="10 11">S5-249</strain>
    </source>
</reference>
<evidence type="ECO:0000313" key="11">
    <source>
        <dbReference type="Proteomes" id="UP000198824"/>
    </source>
</evidence>
<protein>
    <recommendedName>
        <fullName evidence="2">histidine kinase</fullName>
        <ecNumber evidence="2">2.7.13.3</ecNumber>
    </recommendedName>
</protein>
<keyword evidence="8" id="KW-1133">Transmembrane helix</keyword>
<dbReference type="InterPro" id="IPR011495">
    <property type="entry name" value="Sig_transdc_His_kin_sub2_dim/P"/>
</dbReference>
<dbReference type="EC" id="2.7.13.3" evidence="2"/>
<evidence type="ECO:0000256" key="1">
    <source>
        <dbReference type="ARBA" id="ARBA00000085"/>
    </source>
</evidence>
<keyword evidence="11" id="KW-1185">Reference proteome</keyword>
<dbReference type="STRING" id="1166337.SAMN05192580_0238"/>
<keyword evidence="3" id="KW-0597">Phosphoprotein</keyword>
<dbReference type="OrthoDB" id="9767435at2"/>
<organism evidence="10 11">
    <name type="scientific">Sphingomonas jatrophae</name>
    <dbReference type="NCBI Taxonomy" id="1166337"/>
    <lineage>
        <taxon>Bacteria</taxon>
        <taxon>Pseudomonadati</taxon>
        <taxon>Pseudomonadota</taxon>
        <taxon>Alphaproteobacteria</taxon>
        <taxon>Sphingomonadales</taxon>
        <taxon>Sphingomonadaceae</taxon>
        <taxon>Sphingomonas</taxon>
    </lineage>
</organism>
<dbReference type="AlphaFoldDB" id="A0A1I6JGB1"/>
<keyword evidence="8" id="KW-0812">Transmembrane</keyword>
<dbReference type="GO" id="GO:0005524">
    <property type="term" value="F:ATP binding"/>
    <property type="evidence" value="ECO:0007669"/>
    <property type="project" value="UniProtKB-KW"/>
</dbReference>
<evidence type="ECO:0000256" key="3">
    <source>
        <dbReference type="ARBA" id="ARBA00022553"/>
    </source>
</evidence>
<gene>
    <name evidence="10" type="ORF">SAMN05192580_0238</name>
</gene>